<organism evidence="4 5">
    <name type="scientific">Aromia moschata</name>
    <dbReference type="NCBI Taxonomy" id="1265417"/>
    <lineage>
        <taxon>Eukaryota</taxon>
        <taxon>Metazoa</taxon>
        <taxon>Ecdysozoa</taxon>
        <taxon>Arthropoda</taxon>
        <taxon>Hexapoda</taxon>
        <taxon>Insecta</taxon>
        <taxon>Pterygota</taxon>
        <taxon>Neoptera</taxon>
        <taxon>Endopterygota</taxon>
        <taxon>Coleoptera</taxon>
        <taxon>Polyphaga</taxon>
        <taxon>Cucujiformia</taxon>
        <taxon>Chrysomeloidea</taxon>
        <taxon>Cerambycidae</taxon>
        <taxon>Cerambycinae</taxon>
        <taxon>Callichromatini</taxon>
        <taxon>Aromia</taxon>
    </lineage>
</organism>
<evidence type="ECO:0000259" key="3">
    <source>
        <dbReference type="Pfam" id="PF03914"/>
    </source>
</evidence>
<comment type="caution">
    <text evidence="4">The sequence shown here is derived from an EMBL/GenBank/DDBJ whole genome shotgun (WGS) entry which is preliminary data.</text>
</comment>
<evidence type="ECO:0000256" key="1">
    <source>
        <dbReference type="ARBA" id="ARBA00007797"/>
    </source>
</evidence>
<name>A0AAV8Z204_9CUCU</name>
<dbReference type="Proteomes" id="UP001162162">
    <property type="component" value="Unassembled WGS sequence"/>
</dbReference>
<evidence type="ECO:0000313" key="5">
    <source>
        <dbReference type="Proteomes" id="UP001162162"/>
    </source>
</evidence>
<dbReference type="PANTHER" id="PTHR12048">
    <property type="entry name" value="CCAAT-BINDING FACTOR-RELATED"/>
    <property type="match status" value="1"/>
</dbReference>
<accession>A0AAV8Z204</accession>
<comment type="similarity">
    <text evidence="1">Belongs to the CBF/MAK21 family.</text>
</comment>
<feature type="region of interest" description="Disordered" evidence="2">
    <location>
        <begin position="393"/>
        <end position="482"/>
    </location>
</feature>
<dbReference type="InterPro" id="IPR040155">
    <property type="entry name" value="CEBPZ/Mak21-like"/>
</dbReference>
<protein>
    <recommendedName>
        <fullName evidence="3">CCAAT-binding factor domain-containing protein</fullName>
    </recommendedName>
</protein>
<evidence type="ECO:0000313" key="4">
    <source>
        <dbReference type="EMBL" id="KAJ8957549.1"/>
    </source>
</evidence>
<dbReference type="AlphaFoldDB" id="A0AAV8Z204"/>
<dbReference type="PANTHER" id="PTHR12048:SF0">
    <property type="entry name" value="CCAAT_ENHANCER-BINDING PROTEIN ZETA"/>
    <property type="match status" value="1"/>
</dbReference>
<feature type="domain" description="CCAAT-binding factor" evidence="3">
    <location>
        <begin position="13"/>
        <end position="255"/>
    </location>
</feature>
<sequence>MYKLVHLANFNISLQALSLLYQVSDFANNVTDRFYSALYRKLSDTKLLTTTHQAMLLSLVYKALLKDKEVNRVKMFIKRLLQISLFTQPCFSCGILYLVSQLIGKKGQVQALVLKQVSMNGLEDDEGEERYHDVKEEIVDVDDWESKEIKQEIEDVEVKVEDTKDGEKQPLIIPGQIEIKDEEEDIKPDVEVLESSVNGSAGWYHCRNAVKKEKAPLNKYNPLARNPLYGGGEFCAYTELCKLKCHFHPTVSLYATNIANGETVKYSGDPLKDFTLIRFLDRFVFKNPKRVENKMGVDPTFGRRKLYRPRGVKLMSVNSAGYLKETEKNIPEDELFVYSYLQKKYQYKKTDEEDDSDLESVQSEEFEEMLDKISGFKNVDEIDYMDEIGNSLKKKDKKKSNKNHEEGGDEDENDFSGDENIEDEDFDEEFGEEDFNDDLDLDDEDKDLVDGLDDDEEEDIEFLEDEEPDKPRKNKFKKERQRPVICVRVC</sequence>
<reference evidence="4" key="1">
    <citation type="journal article" date="2023" name="Insect Mol. Biol.">
        <title>Genome sequencing provides insights into the evolution of gene families encoding plant cell wall-degrading enzymes in longhorned beetles.</title>
        <authorList>
            <person name="Shin N.R."/>
            <person name="Okamura Y."/>
            <person name="Kirsch R."/>
            <person name="Pauchet Y."/>
        </authorList>
    </citation>
    <scope>NUCLEOTIDE SEQUENCE</scope>
    <source>
        <strain evidence="4">AMC_N1</strain>
    </source>
</reference>
<dbReference type="Pfam" id="PF03914">
    <property type="entry name" value="CBF"/>
    <property type="match status" value="1"/>
</dbReference>
<proteinExistence type="inferred from homology"/>
<dbReference type="GO" id="GO:0005634">
    <property type="term" value="C:nucleus"/>
    <property type="evidence" value="ECO:0007669"/>
    <property type="project" value="UniProtKB-ARBA"/>
</dbReference>
<gene>
    <name evidence="4" type="ORF">NQ318_020588</name>
</gene>
<evidence type="ECO:0000256" key="2">
    <source>
        <dbReference type="SAM" id="MobiDB-lite"/>
    </source>
</evidence>
<feature type="compositionally biased region" description="Acidic residues" evidence="2">
    <location>
        <begin position="407"/>
        <end position="468"/>
    </location>
</feature>
<dbReference type="EMBL" id="JAPWTK010000022">
    <property type="protein sequence ID" value="KAJ8957549.1"/>
    <property type="molecule type" value="Genomic_DNA"/>
</dbReference>
<keyword evidence="5" id="KW-1185">Reference proteome</keyword>
<dbReference type="InterPro" id="IPR005612">
    <property type="entry name" value="CCAAT-binding_factor"/>
</dbReference>